<sequence>MVAWACAGDSEPVRNAGAVAKATPTSVPTAMPTVTVTATATPEAANDGGPCKRDDLVFNMSSQRDSYAGSQRPEFRITVVNMGGGSCVLDKGALDLRVTSGDDRIWSSRACHRGGPSKVTLRRGVPLVDTVTWNRRRGCERGTAARPGTYVAELRHHDVERRIFHLR</sequence>
<dbReference type="EMBL" id="BAABAS010000001">
    <property type="protein sequence ID" value="GAA4223519.1"/>
    <property type="molecule type" value="Genomic_DNA"/>
</dbReference>
<evidence type="ECO:0000313" key="2">
    <source>
        <dbReference type="Proteomes" id="UP001501710"/>
    </source>
</evidence>
<gene>
    <name evidence="1" type="ORF">GCM10022254_00790</name>
</gene>
<proteinExistence type="predicted"/>
<accession>A0ABP8BRA7</accession>
<reference evidence="2" key="1">
    <citation type="journal article" date="2019" name="Int. J. Syst. Evol. Microbiol.">
        <title>The Global Catalogue of Microorganisms (GCM) 10K type strain sequencing project: providing services to taxonomists for standard genome sequencing and annotation.</title>
        <authorList>
            <consortium name="The Broad Institute Genomics Platform"/>
            <consortium name="The Broad Institute Genome Sequencing Center for Infectious Disease"/>
            <person name="Wu L."/>
            <person name="Ma J."/>
        </authorList>
    </citation>
    <scope>NUCLEOTIDE SEQUENCE [LARGE SCALE GENOMIC DNA]</scope>
    <source>
        <strain evidence="2">JCM 17440</strain>
    </source>
</reference>
<comment type="caution">
    <text evidence="1">The sequence shown here is derived from an EMBL/GenBank/DDBJ whole genome shotgun (WGS) entry which is preliminary data.</text>
</comment>
<dbReference type="Proteomes" id="UP001501710">
    <property type="component" value="Unassembled WGS sequence"/>
</dbReference>
<protein>
    <recommendedName>
        <fullName evidence="3">DUF4232 domain-containing protein</fullName>
    </recommendedName>
</protein>
<evidence type="ECO:0000313" key="1">
    <source>
        <dbReference type="EMBL" id="GAA4223519.1"/>
    </source>
</evidence>
<keyword evidence="2" id="KW-1185">Reference proteome</keyword>
<name>A0ABP8BRA7_9ACTN</name>
<evidence type="ECO:0008006" key="3">
    <source>
        <dbReference type="Google" id="ProtNLM"/>
    </source>
</evidence>
<organism evidence="1 2">
    <name type="scientific">Actinomadura meridiana</name>
    <dbReference type="NCBI Taxonomy" id="559626"/>
    <lineage>
        <taxon>Bacteria</taxon>
        <taxon>Bacillati</taxon>
        <taxon>Actinomycetota</taxon>
        <taxon>Actinomycetes</taxon>
        <taxon>Streptosporangiales</taxon>
        <taxon>Thermomonosporaceae</taxon>
        <taxon>Actinomadura</taxon>
    </lineage>
</organism>